<gene>
    <name evidence="1" type="ORF">QBC46DRAFT_393454</name>
</gene>
<dbReference type="Proteomes" id="UP001303473">
    <property type="component" value="Unassembled WGS sequence"/>
</dbReference>
<organism evidence="1 2">
    <name type="scientific">Diplogelasinospora grovesii</name>
    <dbReference type="NCBI Taxonomy" id="303347"/>
    <lineage>
        <taxon>Eukaryota</taxon>
        <taxon>Fungi</taxon>
        <taxon>Dikarya</taxon>
        <taxon>Ascomycota</taxon>
        <taxon>Pezizomycotina</taxon>
        <taxon>Sordariomycetes</taxon>
        <taxon>Sordariomycetidae</taxon>
        <taxon>Sordariales</taxon>
        <taxon>Diplogelasinosporaceae</taxon>
        <taxon>Diplogelasinospora</taxon>
    </lineage>
</organism>
<accession>A0AAN6N0T3</accession>
<dbReference type="AlphaFoldDB" id="A0AAN6N0T3"/>
<dbReference type="EMBL" id="MU853863">
    <property type="protein sequence ID" value="KAK3937090.1"/>
    <property type="molecule type" value="Genomic_DNA"/>
</dbReference>
<proteinExistence type="predicted"/>
<sequence>MDPNAPFALNSDSLKLDYSTLRLLAHSFPPSSRGGSPTAQSQQRAERALPLLQLSDWDPRINNEPIPTCIHYSIKWKLQLKKGRLSTLTEIIEENLALAPSAYWDKFLKHAVATRVRDKLPESKYQPDETKITVSVKKRNERDLRKCFDGMDIEWKAVENKLTAWSYLFREGKKLRIDICFIYREIC</sequence>
<evidence type="ECO:0000313" key="2">
    <source>
        <dbReference type="Proteomes" id="UP001303473"/>
    </source>
</evidence>
<name>A0AAN6N0T3_9PEZI</name>
<protein>
    <submittedName>
        <fullName evidence="1">Uncharacterized protein</fullName>
    </submittedName>
</protein>
<comment type="caution">
    <text evidence="1">The sequence shown here is derived from an EMBL/GenBank/DDBJ whole genome shotgun (WGS) entry which is preliminary data.</text>
</comment>
<reference evidence="2" key="1">
    <citation type="journal article" date="2023" name="Mol. Phylogenet. Evol.">
        <title>Genome-scale phylogeny and comparative genomics of the fungal order Sordariales.</title>
        <authorList>
            <person name="Hensen N."/>
            <person name="Bonometti L."/>
            <person name="Westerberg I."/>
            <person name="Brannstrom I.O."/>
            <person name="Guillou S."/>
            <person name="Cros-Aarteil S."/>
            <person name="Calhoun S."/>
            <person name="Haridas S."/>
            <person name="Kuo A."/>
            <person name="Mondo S."/>
            <person name="Pangilinan J."/>
            <person name="Riley R."/>
            <person name="LaButti K."/>
            <person name="Andreopoulos B."/>
            <person name="Lipzen A."/>
            <person name="Chen C."/>
            <person name="Yan M."/>
            <person name="Daum C."/>
            <person name="Ng V."/>
            <person name="Clum A."/>
            <person name="Steindorff A."/>
            <person name="Ohm R.A."/>
            <person name="Martin F."/>
            <person name="Silar P."/>
            <person name="Natvig D.O."/>
            <person name="Lalanne C."/>
            <person name="Gautier V."/>
            <person name="Ament-Velasquez S.L."/>
            <person name="Kruys A."/>
            <person name="Hutchinson M.I."/>
            <person name="Powell A.J."/>
            <person name="Barry K."/>
            <person name="Miller A.N."/>
            <person name="Grigoriev I.V."/>
            <person name="Debuchy R."/>
            <person name="Gladieux P."/>
            <person name="Hiltunen Thoren M."/>
            <person name="Johannesson H."/>
        </authorList>
    </citation>
    <scope>NUCLEOTIDE SEQUENCE [LARGE SCALE GENOMIC DNA]</scope>
    <source>
        <strain evidence="2">CBS 340.73</strain>
    </source>
</reference>
<keyword evidence="2" id="KW-1185">Reference proteome</keyword>
<evidence type="ECO:0000313" key="1">
    <source>
        <dbReference type="EMBL" id="KAK3937090.1"/>
    </source>
</evidence>